<dbReference type="InterPro" id="IPR024775">
    <property type="entry name" value="DinB-like"/>
</dbReference>
<sequence length="154" mass="18326">MQLKNDMLEAFAEWKTFLREIEHWDWSEPLREGKWSVHDVVSHIYLWDKYFLEAAILPISDGTPLTLKHLDYDEFNAASVRIGREKQKEEVMQLSISYRDQIIDAIRKQDQSKFAKAYVDADGNPFTVEAYLKDFIWHDRHHRNQIEGIKNNVC</sequence>
<evidence type="ECO:0000313" key="3">
    <source>
        <dbReference type="Proteomes" id="UP000266482"/>
    </source>
</evidence>
<comment type="caution">
    <text evidence="2">The sequence shown here is derived from an EMBL/GenBank/DDBJ whole genome shotgun (WGS) entry which is preliminary data.</text>
</comment>
<dbReference type="AlphaFoldDB" id="A0A3A1UQG2"/>
<feature type="domain" description="DinB-like" evidence="1">
    <location>
        <begin position="18"/>
        <end position="146"/>
    </location>
</feature>
<name>A0A3A1UQG2_9BACL</name>
<dbReference type="EMBL" id="QXQA01000017">
    <property type="protein sequence ID" value="RIX50026.1"/>
    <property type="molecule type" value="Genomic_DNA"/>
</dbReference>
<dbReference type="RefSeq" id="WP_119602354.1">
    <property type="nucleotide sequence ID" value="NZ_QXQA01000017.1"/>
</dbReference>
<dbReference type="SUPFAM" id="SSF109854">
    <property type="entry name" value="DinB/YfiT-like putative metalloenzymes"/>
    <property type="match status" value="1"/>
</dbReference>
<dbReference type="Proteomes" id="UP000266482">
    <property type="component" value="Unassembled WGS sequence"/>
</dbReference>
<dbReference type="OrthoDB" id="2964295at2"/>
<proteinExistence type="predicted"/>
<accession>A0A3A1UQG2</accession>
<dbReference type="Pfam" id="PF12867">
    <property type="entry name" value="DinB_2"/>
    <property type="match status" value="1"/>
</dbReference>
<gene>
    <name evidence="2" type="ORF">D3P08_21745</name>
</gene>
<reference evidence="2 3" key="1">
    <citation type="submission" date="2018-09" db="EMBL/GenBank/DDBJ databases">
        <title>Paenibacillus aracenensis nov. sp. isolated from a cave in southern Spain.</title>
        <authorList>
            <person name="Jurado V."/>
            <person name="Gutierrez-Patricio S."/>
            <person name="Gonzalez-Pimentel J.L."/>
            <person name="Miller A.Z."/>
            <person name="Laiz L."/>
            <person name="Saiz-Jimenez C."/>
        </authorList>
    </citation>
    <scope>NUCLEOTIDE SEQUENCE [LARGE SCALE GENOMIC DNA]</scope>
    <source>
        <strain evidence="2 3">DSM 22867</strain>
    </source>
</reference>
<protein>
    <submittedName>
        <fullName evidence="2">DinB family protein</fullName>
    </submittedName>
</protein>
<organism evidence="2 3">
    <name type="scientific">Paenibacillus nanensis</name>
    <dbReference type="NCBI Taxonomy" id="393251"/>
    <lineage>
        <taxon>Bacteria</taxon>
        <taxon>Bacillati</taxon>
        <taxon>Bacillota</taxon>
        <taxon>Bacilli</taxon>
        <taxon>Bacillales</taxon>
        <taxon>Paenibacillaceae</taxon>
        <taxon>Paenibacillus</taxon>
    </lineage>
</organism>
<keyword evidence="3" id="KW-1185">Reference proteome</keyword>
<evidence type="ECO:0000313" key="2">
    <source>
        <dbReference type="EMBL" id="RIX50026.1"/>
    </source>
</evidence>
<evidence type="ECO:0000259" key="1">
    <source>
        <dbReference type="Pfam" id="PF12867"/>
    </source>
</evidence>
<dbReference type="Gene3D" id="1.20.120.450">
    <property type="entry name" value="dinb family like domain"/>
    <property type="match status" value="1"/>
</dbReference>
<dbReference type="InterPro" id="IPR034660">
    <property type="entry name" value="DinB/YfiT-like"/>
</dbReference>